<dbReference type="PANTHER" id="PTHR31558">
    <property type="entry name" value="CW14 PROTEIN"/>
    <property type="match status" value="1"/>
</dbReference>
<feature type="domain" description="Protein ENHANCED DISEASE RESISTANCE 2 C-terminal" evidence="2">
    <location>
        <begin position="247"/>
        <end position="493"/>
    </location>
</feature>
<proteinExistence type="predicted"/>
<evidence type="ECO:0000313" key="4">
    <source>
        <dbReference type="Proteomes" id="UP001230188"/>
    </source>
</evidence>
<sequence length="508" mass="56473">MEAAEDATSPTTAGTKGLKVILRRHVDKLKQRKLRSPRSPDSDDEAVPGRRYERLERAVKRQLNRGRAARRKFQQLRHRRRRRTDGYSSAVEEEEEEEEEEEDLEEEDEEPPKDEFVDDPQEAVVFRDDNVRALYLPLVREALGEAMSEVQWAVLAMVSTAACAFDASRVLLVAALAFQALALRRRVHGVAATAIGLATGEIIKAPKLEQDDDDDDDVSNKSPLIRKKKTTTVPHWEVPSGAGSNSWSPVASERFSLRGAKYLQDRAKAPSGPALYEPEAVHIFQSRGGSMARVVESRPELLPSDHNEESSSSTLPRFLVFNMSVPTEAPSMRGWWPGNPCWTIVVVFKLVSETAASPAVRLFERWLESCNEDPATNSRLKGVFFCRGSSDDEPNKDVPRLLQKWNGKPVLMAENPSGFSRARKGISKVHVAANYAEVAINVGESFSYMGRAAVYIMIGKLGALECDVGFTLEGRAADELPETLLGAITFSKLRLADRFKTLQPPSVT</sequence>
<protein>
    <recommendedName>
        <fullName evidence="2">Protein ENHANCED DISEASE RESISTANCE 2 C-terminal domain-containing protein</fullName>
    </recommendedName>
</protein>
<reference evidence="3" key="1">
    <citation type="submission" date="2023-01" db="EMBL/GenBank/DDBJ databases">
        <title>Metagenome sequencing of chrysophaentin producing Chrysophaeum taylorii.</title>
        <authorList>
            <person name="Davison J."/>
            <person name="Bewley C."/>
        </authorList>
    </citation>
    <scope>NUCLEOTIDE SEQUENCE</scope>
    <source>
        <strain evidence="3">NIES-1699</strain>
    </source>
</reference>
<keyword evidence="4" id="KW-1185">Reference proteome</keyword>
<accession>A0AAD7URG0</accession>
<feature type="compositionally biased region" description="Basic and acidic residues" evidence="1">
    <location>
        <begin position="47"/>
        <end position="59"/>
    </location>
</feature>
<dbReference type="Proteomes" id="UP001230188">
    <property type="component" value="Unassembled WGS sequence"/>
</dbReference>
<feature type="compositionally biased region" description="Acidic residues" evidence="1">
    <location>
        <begin position="91"/>
        <end position="119"/>
    </location>
</feature>
<evidence type="ECO:0000256" key="1">
    <source>
        <dbReference type="SAM" id="MobiDB-lite"/>
    </source>
</evidence>
<gene>
    <name evidence="3" type="ORF">CTAYLR_004960</name>
</gene>
<feature type="compositionally biased region" description="Basic residues" evidence="1">
    <location>
        <begin position="60"/>
        <end position="83"/>
    </location>
</feature>
<dbReference type="InterPro" id="IPR009769">
    <property type="entry name" value="EDR2_C"/>
</dbReference>
<comment type="caution">
    <text evidence="3">The sequence shown here is derived from an EMBL/GenBank/DDBJ whole genome shotgun (WGS) entry which is preliminary data.</text>
</comment>
<name>A0AAD7URG0_9STRA</name>
<feature type="compositionally biased region" description="Basic residues" evidence="1">
    <location>
        <begin position="21"/>
        <end position="36"/>
    </location>
</feature>
<dbReference type="AlphaFoldDB" id="A0AAD7URG0"/>
<feature type="region of interest" description="Disordered" evidence="1">
    <location>
        <begin position="1"/>
        <end position="119"/>
    </location>
</feature>
<dbReference type="EMBL" id="JAQMWT010000002">
    <property type="protein sequence ID" value="KAJ8614605.1"/>
    <property type="molecule type" value="Genomic_DNA"/>
</dbReference>
<dbReference type="Pfam" id="PF07059">
    <property type="entry name" value="EDR2_C"/>
    <property type="match status" value="1"/>
</dbReference>
<evidence type="ECO:0000313" key="3">
    <source>
        <dbReference type="EMBL" id="KAJ8614605.1"/>
    </source>
</evidence>
<organism evidence="3 4">
    <name type="scientific">Chrysophaeum taylorii</name>
    <dbReference type="NCBI Taxonomy" id="2483200"/>
    <lineage>
        <taxon>Eukaryota</taxon>
        <taxon>Sar</taxon>
        <taxon>Stramenopiles</taxon>
        <taxon>Ochrophyta</taxon>
        <taxon>Pelagophyceae</taxon>
        <taxon>Pelagomonadales</taxon>
        <taxon>Pelagomonadaceae</taxon>
        <taxon>Chrysophaeum</taxon>
    </lineage>
</organism>
<evidence type="ECO:0000259" key="2">
    <source>
        <dbReference type="Pfam" id="PF07059"/>
    </source>
</evidence>
<feature type="region of interest" description="Disordered" evidence="1">
    <location>
        <begin position="208"/>
        <end position="249"/>
    </location>
</feature>